<gene>
    <name evidence="6" type="ORF">NQ314_014766</name>
</gene>
<protein>
    <submittedName>
        <fullName evidence="6">Uncharacterized protein</fullName>
    </submittedName>
</protein>
<evidence type="ECO:0000313" key="7">
    <source>
        <dbReference type="Proteomes" id="UP001162156"/>
    </source>
</evidence>
<keyword evidence="2 5" id="KW-0812">Transmembrane</keyword>
<dbReference type="Gene3D" id="1.20.1070.10">
    <property type="entry name" value="Rhodopsin 7-helix transmembrane proteins"/>
    <property type="match status" value="1"/>
</dbReference>
<dbReference type="InterPro" id="IPR050332">
    <property type="entry name" value="GPCR_2"/>
</dbReference>
<evidence type="ECO:0000256" key="2">
    <source>
        <dbReference type="ARBA" id="ARBA00022692"/>
    </source>
</evidence>
<dbReference type="GO" id="GO:0007188">
    <property type="term" value="P:adenylate cyclase-modulating G protein-coupled receptor signaling pathway"/>
    <property type="evidence" value="ECO:0007669"/>
    <property type="project" value="TreeGrafter"/>
</dbReference>
<dbReference type="GO" id="GO:0008528">
    <property type="term" value="F:G protein-coupled peptide receptor activity"/>
    <property type="evidence" value="ECO:0007669"/>
    <property type="project" value="TreeGrafter"/>
</dbReference>
<keyword evidence="4 5" id="KW-0472">Membrane</keyword>
<evidence type="ECO:0000313" key="6">
    <source>
        <dbReference type="EMBL" id="KAJ8932308.1"/>
    </source>
</evidence>
<dbReference type="AlphaFoldDB" id="A0AAV8X0V8"/>
<keyword evidence="7" id="KW-1185">Reference proteome</keyword>
<keyword evidence="3 5" id="KW-1133">Transmembrane helix</keyword>
<feature type="transmembrane region" description="Helical" evidence="5">
    <location>
        <begin position="34"/>
        <end position="58"/>
    </location>
</feature>
<comment type="caution">
    <text evidence="6">The sequence shown here is derived from an EMBL/GenBank/DDBJ whole genome shotgun (WGS) entry which is preliminary data.</text>
</comment>
<accession>A0AAV8X0V8</accession>
<dbReference type="EMBL" id="JANEYF010004065">
    <property type="protein sequence ID" value="KAJ8932308.1"/>
    <property type="molecule type" value="Genomic_DNA"/>
</dbReference>
<sequence>MPVINLVLFVIISIVLYTKLRSPINEDSRRYQKWAKSTLVLVPLFGVHYAVLLVFYFIGQTDIWLVCNTLFWKFSGI</sequence>
<evidence type="ECO:0000256" key="5">
    <source>
        <dbReference type="SAM" id="Phobius"/>
    </source>
</evidence>
<dbReference type="GO" id="GO:0005886">
    <property type="term" value="C:plasma membrane"/>
    <property type="evidence" value="ECO:0007669"/>
    <property type="project" value="TreeGrafter"/>
</dbReference>
<dbReference type="PANTHER" id="PTHR45620:SF1">
    <property type="entry name" value="G-PROTEIN COUPLED RECEPTORS FAMILY 2 PROFILE 2 DOMAIN-CONTAINING PROTEIN"/>
    <property type="match status" value="1"/>
</dbReference>
<feature type="transmembrane region" description="Helical" evidence="5">
    <location>
        <begin position="6"/>
        <end position="22"/>
    </location>
</feature>
<proteinExistence type="predicted"/>
<name>A0AAV8X0V8_9CUCU</name>
<evidence type="ECO:0000256" key="4">
    <source>
        <dbReference type="ARBA" id="ARBA00023136"/>
    </source>
</evidence>
<dbReference type="Pfam" id="PF00002">
    <property type="entry name" value="7tm_2"/>
    <property type="match status" value="1"/>
</dbReference>
<comment type="subcellular location">
    <subcellularLocation>
        <location evidence="1">Membrane</location>
        <topology evidence="1">Multi-pass membrane protein</topology>
    </subcellularLocation>
</comment>
<organism evidence="6 7">
    <name type="scientific">Rhamnusium bicolor</name>
    <dbReference type="NCBI Taxonomy" id="1586634"/>
    <lineage>
        <taxon>Eukaryota</taxon>
        <taxon>Metazoa</taxon>
        <taxon>Ecdysozoa</taxon>
        <taxon>Arthropoda</taxon>
        <taxon>Hexapoda</taxon>
        <taxon>Insecta</taxon>
        <taxon>Pterygota</taxon>
        <taxon>Neoptera</taxon>
        <taxon>Endopterygota</taxon>
        <taxon>Coleoptera</taxon>
        <taxon>Polyphaga</taxon>
        <taxon>Cucujiformia</taxon>
        <taxon>Chrysomeloidea</taxon>
        <taxon>Cerambycidae</taxon>
        <taxon>Lepturinae</taxon>
        <taxon>Rhagiini</taxon>
        <taxon>Rhamnusium</taxon>
    </lineage>
</organism>
<evidence type="ECO:0000256" key="3">
    <source>
        <dbReference type="ARBA" id="ARBA00022989"/>
    </source>
</evidence>
<dbReference type="InterPro" id="IPR000832">
    <property type="entry name" value="GPCR_2_secretin-like"/>
</dbReference>
<dbReference type="Proteomes" id="UP001162156">
    <property type="component" value="Unassembled WGS sequence"/>
</dbReference>
<dbReference type="GO" id="GO:0017046">
    <property type="term" value="F:peptide hormone binding"/>
    <property type="evidence" value="ECO:0007669"/>
    <property type="project" value="TreeGrafter"/>
</dbReference>
<dbReference type="PANTHER" id="PTHR45620">
    <property type="entry name" value="PDF RECEPTOR-LIKE PROTEIN-RELATED"/>
    <property type="match status" value="1"/>
</dbReference>
<reference evidence="6" key="1">
    <citation type="journal article" date="2023" name="Insect Mol. Biol.">
        <title>Genome sequencing provides insights into the evolution of gene families encoding plant cell wall-degrading enzymes in longhorned beetles.</title>
        <authorList>
            <person name="Shin N.R."/>
            <person name="Okamura Y."/>
            <person name="Kirsch R."/>
            <person name="Pauchet Y."/>
        </authorList>
    </citation>
    <scope>NUCLEOTIDE SEQUENCE</scope>
    <source>
        <strain evidence="6">RBIC_L_NR</strain>
    </source>
</reference>
<evidence type="ECO:0000256" key="1">
    <source>
        <dbReference type="ARBA" id="ARBA00004141"/>
    </source>
</evidence>